<keyword evidence="1" id="KW-0436">Ligase</keyword>
<dbReference type="Proteomes" id="UP000189177">
    <property type="component" value="Unassembled WGS sequence"/>
</dbReference>
<dbReference type="PANTHER" id="PTHR36932">
    <property type="entry name" value="CAPSULAR POLYSACCHARIDE BIOSYNTHESIS PROTEIN"/>
    <property type="match status" value="1"/>
</dbReference>
<protein>
    <submittedName>
        <fullName evidence="1">CoA ligase</fullName>
    </submittedName>
</protein>
<dbReference type="SUPFAM" id="SSF56801">
    <property type="entry name" value="Acetyl-CoA synthetase-like"/>
    <property type="match status" value="1"/>
</dbReference>
<dbReference type="PANTHER" id="PTHR36932:SF1">
    <property type="entry name" value="CAPSULAR POLYSACCHARIDE BIOSYNTHESIS PROTEIN"/>
    <property type="match status" value="1"/>
</dbReference>
<sequence length="456" mass="51094">MNDSARPARLLPQPDWPLRMPQPLARHLLWPVHEQLRGRETAAHLRSLRQGEQAGAAAVSREHRIRLQALLEHCTCHVPYYREILAGASPELAAFPVLERDTVRERGRDLLADNAAGPLLPSSTGGSTGRPLVFWSDRVKEARHNAQKLRFRGWFGIRPGDRQVDFWGSPIELGKASRLRVIKDRYFLNQVVLSAHELTPERLEAYARFLGRFRPRLVYGYPTVILRVARTLEANPGLARGWRPRVVVCTSEMLYPQVREQIASILQCPVANEYGSRDGGLVAHECRHGRLHIATEHVHVEVDQPDADGIGDLLITNLDGYSMPFVRYRVGDRGRLGDGTDCPCGSPLPTLDRLEGRRNDFLVGAAGRRVHGSAANYVMRDMPQVAQYRLVQRADLSLDIEVIASGPWGADETRAVTRGMQGILHAEVPVRLQLVDHIAPSPSGKYRWVESEALES</sequence>
<proteinExistence type="predicted"/>
<dbReference type="Gene3D" id="3.40.50.12780">
    <property type="entry name" value="N-terminal domain of ligase-like"/>
    <property type="match status" value="1"/>
</dbReference>
<gene>
    <name evidence="1" type="ORF">B1A74_00235</name>
</gene>
<dbReference type="STRING" id="252474.B1A74_00235"/>
<dbReference type="RefSeq" id="WP_018945782.1">
    <property type="nucleotide sequence ID" value="NZ_MUZR01000002.1"/>
</dbReference>
<dbReference type="OrthoDB" id="580775at2"/>
<dbReference type="AlphaFoldDB" id="A0A1V3A220"/>
<comment type="caution">
    <text evidence="1">The sequence shown here is derived from an EMBL/GenBank/DDBJ whole genome shotgun (WGS) entry which is preliminary data.</text>
</comment>
<dbReference type="InterPro" id="IPR053158">
    <property type="entry name" value="CapK_Type1_Caps_Biosynth"/>
</dbReference>
<organism evidence="1 2">
    <name type="scientific">Thioalkalivibrio halophilus</name>
    <dbReference type="NCBI Taxonomy" id="252474"/>
    <lineage>
        <taxon>Bacteria</taxon>
        <taxon>Pseudomonadati</taxon>
        <taxon>Pseudomonadota</taxon>
        <taxon>Gammaproteobacteria</taxon>
        <taxon>Chromatiales</taxon>
        <taxon>Ectothiorhodospiraceae</taxon>
        <taxon>Thioalkalivibrio</taxon>
    </lineage>
</organism>
<accession>A0A1V3A220</accession>
<name>A0A1V3A220_9GAMM</name>
<keyword evidence="2" id="KW-1185">Reference proteome</keyword>
<dbReference type="EMBL" id="MUZR01000002">
    <property type="protein sequence ID" value="OOC11438.1"/>
    <property type="molecule type" value="Genomic_DNA"/>
</dbReference>
<reference evidence="1 2" key="1">
    <citation type="submission" date="2017-02" db="EMBL/GenBank/DDBJ databases">
        <title>Genomic diversity within the haloalkaliphilic genus Thioalkalivibrio.</title>
        <authorList>
            <person name="Ahn A.-C."/>
            <person name="Meier-Kolthoff J."/>
            <person name="Overmars L."/>
            <person name="Richter M."/>
            <person name="Woyke T."/>
            <person name="Sorokin D.Y."/>
            <person name="Muyzer G."/>
        </authorList>
    </citation>
    <scope>NUCLEOTIDE SEQUENCE [LARGE SCALE GENOMIC DNA]</scope>
    <source>
        <strain evidence="1 2">HL17</strain>
    </source>
</reference>
<evidence type="ECO:0000313" key="1">
    <source>
        <dbReference type="EMBL" id="OOC11438.1"/>
    </source>
</evidence>
<dbReference type="InterPro" id="IPR042099">
    <property type="entry name" value="ANL_N_sf"/>
</dbReference>
<dbReference type="GO" id="GO:0016874">
    <property type="term" value="F:ligase activity"/>
    <property type="evidence" value="ECO:0007669"/>
    <property type="project" value="UniProtKB-KW"/>
</dbReference>
<evidence type="ECO:0000313" key="2">
    <source>
        <dbReference type="Proteomes" id="UP000189177"/>
    </source>
</evidence>